<accession>A0A1B1YAG1</accession>
<dbReference type="PROSITE" id="PS01124">
    <property type="entry name" value="HTH_ARAC_FAMILY_2"/>
    <property type="match status" value="1"/>
</dbReference>
<evidence type="ECO:0000313" key="6">
    <source>
        <dbReference type="Proteomes" id="UP000092971"/>
    </source>
</evidence>
<keyword evidence="1" id="KW-0805">Transcription regulation</keyword>
<dbReference type="InterPro" id="IPR018062">
    <property type="entry name" value="HTH_AraC-typ_CS"/>
</dbReference>
<feature type="domain" description="HTH araC/xylS-type" evidence="4">
    <location>
        <begin position="281"/>
        <end position="380"/>
    </location>
</feature>
<evidence type="ECO:0000256" key="2">
    <source>
        <dbReference type="ARBA" id="ARBA00023125"/>
    </source>
</evidence>
<dbReference type="PRINTS" id="PR00032">
    <property type="entry name" value="HTHARAC"/>
</dbReference>
<dbReference type="AlphaFoldDB" id="A0A1B1YAG1"/>
<dbReference type="Proteomes" id="UP000092971">
    <property type="component" value="Chromosome"/>
</dbReference>
<sequence length="387" mass="44425">MHTRLDESMGVCRADFVKRFVKCRFPARRQAVDTASALGMDIDMAFYCISITSALPPEKRALEHLNSTLNYKSGVTGYGTEIFDHEQYLFILFANERNKLESWLDNAKAFLSSLDNEAVMAVSNIHVDFSEATNAYLEASTAYDNRFVMGDENILRFSDVSSAAKDIEPFTENYLEGFRRALYAGDAKALHDRINELFRILKTKKFSLFAFRIIYNEIVSMLLNKYLSYGDVSENSIRYYDIFELSRCRKVSDLTEILQQLCNDILRREEQNMPNENPVIGRITDYIRENYTDPGLSIGTIAEIYGMSAAALSQKYKEQTGMYPSEYLMLLRMEKAKELLSKTDMSIQEIGTSVGYYDASSFIRRFKQHMGMTPAKYRMLVKNASTK</sequence>
<keyword evidence="2 5" id="KW-0238">DNA-binding</keyword>
<dbReference type="GO" id="GO:0043565">
    <property type="term" value="F:sequence-specific DNA binding"/>
    <property type="evidence" value="ECO:0007669"/>
    <property type="project" value="InterPro"/>
</dbReference>
<dbReference type="PANTHER" id="PTHR43280:SF2">
    <property type="entry name" value="HTH-TYPE TRANSCRIPTIONAL REGULATOR EXSA"/>
    <property type="match status" value="1"/>
</dbReference>
<reference evidence="5 6" key="1">
    <citation type="submission" date="2016-02" db="EMBL/GenBank/DDBJ databases">
        <title>Comparison of Clostridium stercorarium subspecies using comparative genomics and transcriptomics.</title>
        <authorList>
            <person name="Schellenberg J."/>
            <person name="Thallinger G."/>
            <person name="Levin D.B."/>
            <person name="Zhang X."/>
            <person name="Alvare G."/>
            <person name="Fristensky B."/>
            <person name="Sparling R."/>
        </authorList>
    </citation>
    <scope>NUCLEOTIDE SEQUENCE [LARGE SCALE GENOMIC DNA]</scope>
    <source>
        <strain evidence="5 6">DSM 2910</strain>
    </source>
</reference>
<dbReference type="GO" id="GO:0003700">
    <property type="term" value="F:DNA-binding transcription factor activity"/>
    <property type="evidence" value="ECO:0007669"/>
    <property type="project" value="InterPro"/>
</dbReference>
<dbReference type="Gene3D" id="1.10.10.60">
    <property type="entry name" value="Homeodomain-like"/>
    <property type="match status" value="2"/>
</dbReference>
<dbReference type="Pfam" id="PF12833">
    <property type="entry name" value="HTH_18"/>
    <property type="match status" value="1"/>
</dbReference>
<evidence type="ECO:0000259" key="4">
    <source>
        <dbReference type="PROSITE" id="PS01124"/>
    </source>
</evidence>
<dbReference type="InterPro" id="IPR009057">
    <property type="entry name" value="Homeodomain-like_sf"/>
</dbReference>
<dbReference type="SUPFAM" id="SSF46689">
    <property type="entry name" value="Homeodomain-like"/>
    <property type="match status" value="2"/>
</dbReference>
<dbReference type="InterPro" id="IPR018060">
    <property type="entry name" value="HTH_AraC"/>
</dbReference>
<evidence type="ECO:0000256" key="3">
    <source>
        <dbReference type="ARBA" id="ARBA00023163"/>
    </source>
</evidence>
<evidence type="ECO:0000256" key="1">
    <source>
        <dbReference type="ARBA" id="ARBA00023015"/>
    </source>
</evidence>
<name>A0A1B1YAG1_THEST</name>
<proteinExistence type="predicted"/>
<dbReference type="InterPro" id="IPR020449">
    <property type="entry name" value="Tscrpt_reg_AraC-type_HTH"/>
</dbReference>
<dbReference type="PROSITE" id="PS00041">
    <property type="entry name" value="HTH_ARAC_FAMILY_1"/>
    <property type="match status" value="1"/>
</dbReference>
<organism evidence="5 6">
    <name type="scientific">Thermoclostridium stercorarium subsp. thermolacticum DSM 2910</name>
    <dbReference type="NCBI Taxonomy" id="1121336"/>
    <lineage>
        <taxon>Bacteria</taxon>
        <taxon>Bacillati</taxon>
        <taxon>Bacillota</taxon>
        <taxon>Clostridia</taxon>
        <taxon>Eubacteriales</taxon>
        <taxon>Oscillospiraceae</taxon>
        <taxon>Thermoclostridium</taxon>
    </lineage>
</organism>
<gene>
    <name evidence="5" type="ORF">CSTERTH_01215</name>
</gene>
<dbReference type="SMART" id="SM00342">
    <property type="entry name" value="HTH_ARAC"/>
    <property type="match status" value="1"/>
</dbReference>
<evidence type="ECO:0000313" key="5">
    <source>
        <dbReference type="EMBL" id="ANW97746.1"/>
    </source>
</evidence>
<keyword evidence="3" id="KW-0804">Transcription</keyword>
<dbReference type="PANTHER" id="PTHR43280">
    <property type="entry name" value="ARAC-FAMILY TRANSCRIPTIONAL REGULATOR"/>
    <property type="match status" value="1"/>
</dbReference>
<protein>
    <submittedName>
        <fullName evidence="5">DNA-binding protein</fullName>
    </submittedName>
</protein>
<dbReference type="EMBL" id="CP014672">
    <property type="protein sequence ID" value="ANW97746.1"/>
    <property type="molecule type" value="Genomic_DNA"/>
</dbReference>